<evidence type="ECO:0000313" key="1">
    <source>
        <dbReference type="EMBL" id="KAK6342920.1"/>
    </source>
</evidence>
<keyword evidence="2" id="KW-1185">Reference proteome</keyword>
<reference evidence="1 2" key="1">
    <citation type="submission" date="2019-10" db="EMBL/GenBank/DDBJ databases">
        <authorList>
            <person name="Palmer J.M."/>
        </authorList>
    </citation>
    <scope>NUCLEOTIDE SEQUENCE [LARGE SCALE GENOMIC DNA]</scope>
    <source>
        <strain evidence="1 2">TWF718</strain>
    </source>
</reference>
<dbReference type="AlphaFoldDB" id="A0AAN8MMU5"/>
<gene>
    <name evidence="1" type="ORF">TWF718_008298</name>
</gene>
<comment type="caution">
    <text evidence="1">The sequence shown here is derived from an EMBL/GenBank/DDBJ whole genome shotgun (WGS) entry which is preliminary data.</text>
</comment>
<proteinExistence type="predicted"/>
<accession>A0AAN8MMU5</accession>
<organism evidence="1 2">
    <name type="scientific">Orbilia javanica</name>
    <dbReference type="NCBI Taxonomy" id="47235"/>
    <lineage>
        <taxon>Eukaryota</taxon>
        <taxon>Fungi</taxon>
        <taxon>Dikarya</taxon>
        <taxon>Ascomycota</taxon>
        <taxon>Pezizomycotina</taxon>
        <taxon>Orbiliomycetes</taxon>
        <taxon>Orbiliales</taxon>
        <taxon>Orbiliaceae</taxon>
        <taxon>Orbilia</taxon>
    </lineage>
</organism>
<sequence length="304" mass="34092">MAPRTINQLHPLSTPVALIFTFTAFLASIHITTARSLNPTLNRRILFEQGRIWDNTVPYLTRTCKLGLYTGRNSGIVVAGKFLPTSKNYESWEGFPLGPSYDPETNQVTLISEEQKSSVCHSIPVEIGGKLASNGVEQIYLSGYCFCLFYHDTMCQDVAAPNMLVKNTVSTDLGDAWKNKIKSFSCRKYSSWISFTHCGLWFSAGDGDTFHVEYNGSDIDEWTGRGPCESISPVVFKHWIINGCTCSFYTDFECRHRILLDGNAGWVQRENMSIFGDQGIKSFRCDLPYAPAMAVPDSYFEKGD</sequence>
<protein>
    <submittedName>
        <fullName evidence="1">Uncharacterized protein</fullName>
    </submittedName>
</protein>
<dbReference type="Proteomes" id="UP001313282">
    <property type="component" value="Unassembled WGS sequence"/>
</dbReference>
<evidence type="ECO:0000313" key="2">
    <source>
        <dbReference type="Proteomes" id="UP001313282"/>
    </source>
</evidence>
<name>A0AAN8MMU5_9PEZI</name>
<dbReference type="EMBL" id="JAVHNR010000005">
    <property type="protein sequence ID" value="KAK6342920.1"/>
    <property type="molecule type" value="Genomic_DNA"/>
</dbReference>